<name>A0A565CF75_9BRAS</name>
<organism evidence="1 2">
    <name type="scientific">Arabis nemorensis</name>
    <dbReference type="NCBI Taxonomy" id="586526"/>
    <lineage>
        <taxon>Eukaryota</taxon>
        <taxon>Viridiplantae</taxon>
        <taxon>Streptophyta</taxon>
        <taxon>Embryophyta</taxon>
        <taxon>Tracheophyta</taxon>
        <taxon>Spermatophyta</taxon>
        <taxon>Magnoliopsida</taxon>
        <taxon>eudicotyledons</taxon>
        <taxon>Gunneridae</taxon>
        <taxon>Pentapetalae</taxon>
        <taxon>rosids</taxon>
        <taxon>malvids</taxon>
        <taxon>Brassicales</taxon>
        <taxon>Brassicaceae</taxon>
        <taxon>Arabideae</taxon>
        <taxon>Arabis</taxon>
    </lineage>
</organism>
<comment type="caution">
    <text evidence="1">The sequence shown here is derived from an EMBL/GenBank/DDBJ whole genome shotgun (WGS) entry which is preliminary data.</text>
</comment>
<sequence length="87" mass="9503">MFTCPEEDKESSAVVVDRISGLEILDRRQGFRCPHRKSTSPLGLGSCSSCCWLDLNRNPLGTPSLVVVVVVYDPPLNPLPAIEVSSF</sequence>
<evidence type="ECO:0000313" key="2">
    <source>
        <dbReference type="Proteomes" id="UP000489600"/>
    </source>
</evidence>
<dbReference type="Proteomes" id="UP000489600">
    <property type="component" value="Unassembled WGS sequence"/>
</dbReference>
<proteinExistence type="predicted"/>
<protein>
    <submittedName>
        <fullName evidence="1">Uncharacterized protein</fullName>
    </submittedName>
</protein>
<accession>A0A565CF75</accession>
<dbReference type="AlphaFoldDB" id="A0A565CF75"/>
<gene>
    <name evidence="1" type="ORF">ANE_LOCUS22751</name>
</gene>
<reference evidence="1" key="1">
    <citation type="submission" date="2019-07" db="EMBL/GenBank/DDBJ databases">
        <authorList>
            <person name="Dittberner H."/>
        </authorList>
    </citation>
    <scope>NUCLEOTIDE SEQUENCE [LARGE SCALE GENOMIC DNA]</scope>
</reference>
<keyword evidence="2" id="KW-1185">Reference proteome</keyword>
<dbReference type="EMBL" id="CABITT030000007">
    <property type="protein sequence ID" value="VVB12307.1"/>
    <property type="molecule type" value="Genomic_DNA"/>
</dbReference>
<evidence type="ECO:0000313" key="1">
    <source>
        <dbReference type="EMBL" id="VVB12307.1"/>
    </source>
</evidence>